<dbReference type="PANTHER" id="PTHR12110">
    <property type="entry name" value="HYDROXYPYRUVATE ISOMERASE"/>
    <property type="match status" value="1"/>
</dbReference>
<keyword evidence="3" id="KW-0413">Isomerase</keyword>
<feature type="domain" description="Xylose isomerase-like TIM barrel" evidence="2">
    <location>
        <begin position="5"/>
        <end position="241"/>
    </location>
</feature>
<dbReference type="SUPFAM" id="SSF51658">
    <property type="entry name" value="Xylose isomerase-like"/>
    <property type="match status" value="1"/>
</dbReference>
<dbReference type="InterPro" id="IPR013022">
    <property type="entry name" value="Xyl_isomerase-like_TIM-brl"/>
</dbReference>
<dbReference type="Proteomes" id="UP001165561">
    <property type="component" value="Unassembled WGS sequence"/>
</dbReference>
<proteinExistence type="predicted"/>
<reference evidence="3" key="1">
    <citation type="submission" date="2023-02" db="EMBL/GenBank/DDBJ databases">
        <title>Georgenia sp.10Sc9-8, isolated from a soil sample collected from the Taklamakan desert.</title>
        <authorList>
            <person name="Liu S."/>
        </authorList>
    </citation>
    <scope>NUCLEOTIDE SEQUENCE</scope>
    <source>
        <strain evidence="3">10Sc9-8</strain>
    </source>
</reference>
<comment type="caution">
    <text evidence="3">The sequence shown here is derived from an EMBL/GenBank/DDBJ whole genome shotgun (WGS) entry which is preliminary data.</text>
</comment>
<evidence type="ECO:0000256" key="1">
    <source>
        <dbReference type="ARBA" id="ARBA00023277"/>
    </source>
</evidence>
<sequence length="245" mass="27288">MADTFRLAAELGYDGVEVMVWNEAPTQDAEGLRRLTDDYGLPIISVHAPTLLLTQRVWGRQPWDKVDRSLELAEAVGAPVVVLHPPFRWQRDYARDFVAGVAERERRHDVRLSVENMFPWKVKTARREREVKAYLPGWDPLEQDYRSVTVDLSHTATAGSDALAMVRALGPRLAHLHLADGSGGYKDEHLVPGTGSQPCAEVLRLLPEVGFTGSVAVEINTRKMTTDERDAALVAALSFARTHLD</sequence>
<evidence type="ECO:0000259" key="2">
    <source>
        <dbReference type="Pfam" id="PF01261"/>
    </source>
</evidence>
<gene>
    <name evidence="3" type="ORF">PU560_11910</name>
</gene>
<keyword evidence="4" id="KW-1185">Reference proteome</keyword>
<name>A0ABT5TYU4_9MICO</name>
<dbReference type="EMBL" id="JARACI010001055">
    <property type="protein sequence ID" value="MDD9207164.1"/>
    <property type="molecule type" value="Genomic_DNA"/>
</dbReference>
<evidence type="ECO:0000313" key="3">
    <source>
        <dbReference type="EMBL" id="MDD9207164.1"/>
    </source>
</evidence>
<dbReference type="PANTHER" id="PTHR12110:SF47">
    <property type="match status" value="1"/>
</dbReference>
<dbReference type="Gene3D" id="3.20.20.150">
    <property type="entry name" value="Divalent-metal-dependent TIM barrel enzymes"/>
    <property type="match status" value="1"/>
</dbReference>
<dbReference type="InterPro" id="IPR050312">
    <property type="entry name" value="IolE/XylAMocC-like"/>
</dbReference>
<keyword evidence="1" id="KW-0119">Carbohydrate metabolism</keyword>
<accession>A0ABT5TYU4</accession>
<organism evidence="3 4">
    <name type="scientific">Georgenia halotolerans</name>
    <dbReference type="NCBI Taxonomy" id="3028317"/>
    <lineage>
        <taxon>Bacteria</taxon>
        <taxon>Bacillati</taxon>
        <taxon>Actinomycetota</taxon>
        <taxon>Actinomycetes</taxon>
        <taxon>Micrococcales</taxon>
        <taxon>Bogoriellaceae</taxon>
        <taxon>Georgenia</taxon>
    </lineage>
</organism>
<dbReference type="Pfam" id="PF01261">
    <property type="entry name" value="AP_endonuc_2"/>
    <property type="match status" value="1"/>
</dbReference>
<protein>
    <submittedName>
        <fullName evidence="3">Sugar phosphate isomerase/epimerase</fullName>
    </submittedName>
</protein>
<evidence type="ECO:0000313" key="4">
    <source>
        <dbReference type="Proteomes" id="UP001165561"/>
    </source>
</evidence>
<dbReference type="GO" id="GO:0016853">
    <property type="term" value="F:isomerase activity"/>
    <property type="evidence" value="ECO:0007669"/>
    <property type="project" value="UniProtKB-KW"/>
</dbReference>
<dbReference type="InterPro" id="IPR036237">
    <property type="entry name" value="Xyl_isomerase-like_sf"/>
</dbReference>